<feature type="compositionally biased region" description="Basic and acidic residues" evidence="1">
    <location>
        <begin position="60"/>
        <end position="72"/>
    </location>
</feature>
<dbReference type="EMBL" id="GL985058">
    <property type="protein sequence ID" value="EGR51451.1"/>
    <property type="molecule type" value="Genomic_DNA"/>
</dbReference>
<evidence type="ECO:0000313" key="4">
    <source>
        <dbReference type="Proteomes" id="UP000008984"/>
    </source>
</evidence>
<evidence type="ECO:0000313" key="3">
    <source>
        <dbReference type="EMBL" id="EGR51451.1"/>
    </source>
</evidence>
<dbReference type="InterPro" id="IPR053235">
    <property type="entry name" value="Ser_Thr_kinase"/>
</dbReference>
<dbReference type="Pfam" id="PF00069">
    <property type="entry name" value="Pkinase"/>
    <property type="match status" value="1"/>
</dbReference>
<feature type="region of interest" description="Disordered" evidence="1">
    <location>
        <begin position="643"/>
        <end position="662"/>
    </location>
</feature>
<dbReference type="AlphaFoldDB" id="G0RC61"/>
<dbReference type="eggNOG" id="KOG0660">
    <property type="taxonomic scope" value="Eukaryota"/>
</dbReference>
<protein>
    <submittedName>
        <fullName evidence="3">Predicted protein</fullName>
    </submittedName>
</protein>
<dbReference type="PROSITE" id="PS50011">
    <property type="entry name" value="PROTEIN_KINASE_DOM"/>
    <property type="match status" value="1"/>
</dbReference>
<evidence type="ECO:0000256" key="1">
    <source>
        <dbReference type="SAM" id="MobiDB-lite"/>
    </source>
</evidence>
<dbReference type="VEuPathDB" id="FungiDB:TRIREDRAFT_104356"/>
<dbReference type="CDD" id="cd00180">
    <property type="entry name" value="PKc"/>
    <property type="match status" value="1"/>
</dbReference>
<dbReference type="Proteomes" id="UP000008984">
    <property type="component" value="Unassembled WGS sequence"/>
</dbReference>
<dbReference type="RefSeq" id="XP_006962934.1">
    <property type="nucleotide sequence ID" value="XM_006962872.1"/>
</dbReference>
<dbReference type="GO" id="GO:0004674">
    <property type="term" value="F:protein serine/threonine kinase activity"/>
    <property type="evidence" value="ECO:0007669"/>
    <property type="project" value="TreeGrafter"/>
</dbReference>
<dbReference type="HOGENOM" id="CLU_021323_0_0_1"/>
<dbReference type="InterPro" id="IPR000719">
    <property type="entry name" value="Prot_kinase_dom"/>
</dbReference>
<gene>
    <name evidence="3" type="ORF">TRIREDRAFT_104356</name>
</gene>
<feature type="domain" description="Protein kinase" evidence="2">
    <location>
        <begin position="375"/>
        <end position="637"/>
    </location>
</feature>
<dbReference type="GO" id="GO:0005737">
    <property type="term" value="C:cytoplasm"/>
    <property type="evidence" value="ECO:0007669"/>
    <property type="project" value="TreeGrafter"/>
</dbReference>
<dbReference type="Gene3D" id="1.10.510.10">
    <property type="entry name" value="Transferase(Phosphotransferase) domain 1"/>
    <property type="match status" value="1"/>
</dbReference>
<dbReference type="PANTHER" id="PTHR24361">
    <property type="entry name" value="MITOGEN-ACTIVATED KINASE KINASE KINASE"/>
    <property type="match status" value="1"/>
</dbReference>
<sequence length="662" mass="73726">MYRSTCLLGSYIVASRSASRKRPTRLLSIYIYIYLQPQPTSASATQIDSRAAAAAAATQREQERTVELEREAQPQAKSTYKAPESQQTSSVVADGANTPKAPTVDQIRTLLYAALPSAEGARLIIASPQYPNDASEDSSVVRLPQEIEGRVTFGLVQSSQHMDYLVQQPLQYGSSAVELCYEVIFIPGSDDCLLRNCSKAPLHMTCLDSRWTRWLIRENRRAVIRPGLWRISLVRNGDDASDRLCTEIMLLRRQYTVAIHRAIDSSLAKRAASEDDAENRGKRRKLGKDETEDVAIPPASKTAPGSDSIAKRADIVQSRQLTPSSVRELVNQTGIPLLELADKETAVISSLHINNGEDPQPTPVSTAYGSDSYHLSRIQYMGHTSSTSVFSCRHSAIPGLVVAKVPRYDGKSIEQVPSFARSWKRERDMLRGHKHRNIVALKAFDARMFALYLEVLPRSLYRGNMSTFTLSDVATILYDIASALVYLYDKSIIHNDIKPGNIAFSPQRGAVLFDFGMATNDEDQATGGTMWYLPPDIIHRKRRGFPGDVWALGITASYLLGKMQIPERCGIRWDMADSGKKKGSDQAMMAWFNLVKEKREELDRDNKLESIVYDMLHWKAESRITAEGITAALDSFKLESVEGPTCDGQRLTRSRTKSPLVG</sequence>
<dbReference type="OrthoDB" id="1668230at2759"/>
<dbReference type="SMART" id="SM00220">
    <property type="entry name" value="S_TKc"/>
    <property type="match status" value="1"/>
</dbReference>
<dbReference type="SUPFAM" id="SSF56112">
    <property type="entry name" value="Protein kinase-like (PK-like)"/>
    <property type="match status" value="1"/>
</dbReference>
<dbReference type="PANTHER" id="PTHR24361:SF678">
    <property type="entry name" value="SPORULATION-SPECIFIC PROTEIN 1"/>
    <property type="match status" value="1"/>
</dbReference>
<name>G0RC61_HYPJQ</name>
<evidence type="ECO:0000259" key="2">
    <source>
        <dbReference type="PROSITE" id="PS50011"/>
    </source>
</evidence>
<proteinExistence type="predicted"/>
<dbReference type="GO" id="GO:0005524">
    <property type="term" value="F:ATP binding"/>
    <property type="evidence" value="ECO:0007669"/>
    <property type="project" value="InterPro"/>
</dbReference>
<dbReference type="InterPro" id="IPR011009">
    <property type="entry name" value="Kinase-like_dom_sf"/>
</dbReference>
<accession>G0RC61</accession>
<keyword evidence="4" id="KW-1185">Reference proteome</keyword>
<reference evidence="3 4" key="1">
    <citation type="journal article" date="2008" name="Nat. Biotechnol.">
        <title>Genome sequencing and analysis of the biomass-degrading fungus Trichoderma reesei (syn. Hypocrea jecorina).</title>
        <authorList>
            <person name="Martinez D."/>
            <person name="Berka R.M."/>
            <person name="Henrissat B."/>
            <person name="Saloheimo M."/>
            <person name="Arvas M."/>
            <person name="Baker S.E."/>
            <person name="Chapman J."/>
            <person name="Chertkov O."/>
            <person name="Coutinho P.M."/>
            <person name="Cullen D."/>
            <person name="Danchin E.G."/>
            <person name="Grigoriev I.V."/>
            <person name="Harris P."/>
            <person name="Jackson M."/>
            <person name="Kubicek C.P."/>
            <person name="Han C.S."/>
            <person name="Ho I."/>
            <person name="Larrondo L.F."/>
            <person name="de Leon A.L."/>
            <person name="Magnuson J.K."/>
            <person name="Merino S."/>
            <person name="Misra M."/>
            <person name="Nelson B."/>
            <person name="Putnam N."/>
            <person name="Robbertse B."/>
            <person name="Salamov A.A."/>
            <person name="Schmoll M."/>
            <person name="Terry A."/>
            <person name="Thayer N."/>
            <person name="Westerholm-Parvinen A."/>
            <person name="Schoch C.L."/>
            <person name="Yao J."/>
            <person name="Barabote R."/>
            <person name="Nelson M.A."/>
            <person name="Detter C."/>
            <person name="Bruce D."/>
            <person name="Kuske C.R."/>
            <person name="Xie G."/>
            <person name="Richardson P."/>
            <person name="Rokhsar D.S."/>
            <person name="Lucas S.M."/>
            <person name="Rubin E.M."/>
            <person name="Dunn-Coleman N."/>
            <person name="Ward M."/>
            <person name="Brettin T.S."/>
        </authorList>
    </citation>
    <scope>NUCLEOTIDE SEQUENCE [LARGE SCALE GENOMIC DNA]</scope>
    <source>
        <strain evidence="3 4">QM6a</strain>
    </source>
</reference>
<dbReference type="GeneID" id="18480824"/>
<dbReference type="STRING" id="431241.G0RC61"/>
<feature type="region of interest" description="Disordered" evidence="1">
    <location>
        <begin position="55"/>
        <end position="98"/>
    </location>
</feature>
<organism evidence="4">
    <name type="scientific">Hypocrea jecorina (strain QM6a)</name>
    <name type="common">Trichoderma reesei</name>
    <dbReference type="NCBI Taxonomy" id="431241"/>
    <lineage>
        <taxon>Eukaryota</taxon>
        <taxon>Fungi</taxon>
        <taxon>Dikarya</taxon>
        <taxon>Ascomycota</taxon>
        <taxon>Pezizomycotina</taxon>
        <taxon>Sordariomycetes</taxon>
        <taxon>Hypocreomycetidae</taxon>
        <taxon>Hypocreales</taxon>
        <taxon>Hypocreaceae</taxon>
        <taxon>Trichoderma</taxon>
    </lineage>
</organism>
<dbReference type="KEGG" id="tre:TRIREDRAFT_104356"/>
<feature type="region of interest" description="Disordered" evidence="1">
    <location>
        <begin position="270"/>
        <end position="309"/>
    </location>
</feature>